<dbReference type="Proteomes" id="UP000299102">
    <property type="component" value="Unassembled WGS sequence"/>
</dbReference>
<organism evidence="1 2">
    <name type="scientific">Eumeta variegata</name>
    <name type="common">Bagworm moth</name>
    <name type="synonym">Eumeta japonica</name>
    <dbReference type="NCBI Taxonomy" id="151549"/>
    <lineage>
        <taxon>Eukaryota</taxon>
        <taxon>Metazoa</taxon>
        <taxon>Ecdysozoa</taxon>
        <taxon>Arthropoda</taxon>
        <taxon>Hexapoda</taxon>
        <taxon>Insecta</taxon>
        <taxon>Pterygota</taxon>
        <taxon>Neoptera</taxon>
        <taxon>Endopterygota</taxon>
        <taxon>Lepidoptera</taxon>
        <taxon>Glossata</taxon>
        <taxon>Ditrysia</taxon>
        <taxon>Tineoidea</taxon>
        <taxon>Psychidae</taxon>
        <taxon>Oiketicinae</taxon>
        <taxon>Eumeta</taxon>
    </lineage>
</organism>
<dbReference type="OrthoDB" id="424543at2759"/>
<dbReference type="AlphaFoldDB" id="A0A4C1V828"/>
<reference evidence="1 2" key="1">
    <citation type="journal article" date="2019" name="Commun. Biol.">
        <title>The bagworm genome reveals a unique fibroin gene that provides high tensile strength.</title>
        <authorList>
            <person name="Kono N."/>
            <person name="Nakamura H."/>
            <person name="Ohtoshi R."/>
            <person name="Tomita M."/>
            <person name="Numata K."/>
            <person name="Arakawa K."/>
        </authorList>
    </citation>
    <scope>NUCLEOTIDE SEQUENCE [LARGE SCALE GENOMIC DNA]</scope>
</reference>
<name>A0A4C1V828_EUMVA</name>
<sequence>MCPAISKIRFRPRTGCVCSGSAHVLRKCQSRSREKILVVHPRGPGRGRAPAAVRPTLTYGSECWLTLKKHEQKLHIAEMKILRWTGGVKCLEKVRDEYVGGSFKVAPIAEIKENRQDSTDRS</sequence>
<accession>A0A4C1V828</accession>
<evidence type="ECO:0000313" key="1">
    <source>
        <dbReference type="EMBL" id="GBP34983.1"/>
    </source>
</evidence>
<dbReference type="EMBL" id="BGZK01000297">
    <property type="protein sequence ID" value="GBP34983.1"/>
    <property type="molecule type" value="Genomic_DNA"/>
</dbReference>
<protein>
    <submittedName>
        <fullName evidence="1">Uncharacterized protein</fullName>
    </submittedName>
</protein>
<comment type="caution">
    <text evidence="1">The sequence shown here is derived from an EMBL/GenBank/DDBJ whole genome shotgun (WGS) entry which is preliminary data.</text>
</comment>
<keyword evidence="2" id="KW-1185">Reference proteome</keyword>
<gene>
    <name evidence="1" type="ORF">EVAR_28448_1</name>
</gene>
<evidence type="ECO:0000313" key="2">
    <source>
        <dbReference type="Proteomes" id="UP000299102"/>
    </source>
</evidence>
<proteinExistence type="predicted"/>